<protein>
    <recommendedName>
        <fullName evidence="4">Tetratricopeptide repeat protein</fullName>
    </recommendedName>
</protein>
<keyword evidence="1" id="KW-0472">Membrane</keyword>
<dbReference type="InterPro" id="IPR011990">
    <property type="entry name" value="TPR-like_helical_dom_sf"/>
</dbReference>
<dbReference type="RefSeq" id="WP_109324096.1">
    <property type="nucleotide sequence ID" value="NZ_CP029346.1"/>
</dbReference>
<dbReference type="SMART" id="SM00028">
    <property type="entry name" value="TPR"/>
    <property type="match status" value="4"/>
</dbReference>
<dbReference type="Gene3D" id="1.25.40.10">
    <property type="entry name" value="Tetratricopeptide repeat domain"/>
    <property type="match status" value="4"/>
</dbReference>
<proteinExistence type="predicted"/>
<organism evidence="2 3">
    <name type="scientific">Aquirufa nivalisilvae</name>
    <dbReference type="NCBI Taxonomy" id="2516557"/>
    <lineage>
        <taxon>Bacteria</taxon>
        <taxon>Pseudomonadati</taxon>
        <taxon>Bacteroidota</taxon>
        <taxon>Cytophagia</taxon>
        <taxon>Cytophagales</taxon>
        <taxon>Flectobacillaceae</taxon>
        <taxon>Aquirufa</taxon>
    </lineage>
</organism>
<dbReference type="InterPro" id="IPR019734">
    <property type="entry name" value="TPR_rpt"/>
</dbReference>
<reference evidence="3" key="1">
    <citation type="submission" date="2018-05" db="EMBL/GenBank/DDBJ databases">
        <title>Pseudarcicella sp. HME7025 Genome sequencing and assembly.</title>
        <authorList>
            <person name="Kim H."/>
            <person name="Kang H."/>
            <person name="Joh K."/>
        </authorList>
    </citation>
    <scope>NUCLEOTIDE SEQUENCE [LARGE SCALE GENOMIC DNA]</scope>
    <source>
        <strain evidence="3">HME7025</strain>
    </source>
</reference>
<gene>
    <name evidence="2" type="ORF">HME7025_02266</name>
</gene>
<evidence type="ECO:0008006" key="4">
    <source>
        <dbReference type="Google" id="ProtNLM"/>
    </source>
</evidence>
<dbReference type="EMBL" id="CP029346">
    <property type="protein sequence ID" value="AWL10113.1"/>
    <property type="molecule type" value="Genomic_DNA"/>
</dbReference>
<evidence type="ECO:0000313" key="3">
    <source>
        <dbReference type="Proteomes" id="UP000245468"/>
    </source>
</evidence>
<dbReference type="OrthoDB" id="663481at2"/>
<accession>A0A2S2DXP6</accession>
<name>A0A2S2DXP6_9BACT</name>
<keyword evidence="1" id="KW-1133">Transmembrane helix</keyword>
<dbReference type="KEGG" id="psez:HME7025_02266"/>
<evidence type="ECO:0000313" key="2">
    <source>
        <dbReference type="EMBL" id="AWL10113.1"/>
    </source>
</evidence>
<keyword evidence="1" id="KW-0812">Transmembrane</keyword>
<sequence>MRNTQLKIDMMTANKTAFFYTPIYLFFFIIGVGFLMPHQVISQDSNINKSPAEQFRVAKDYYNAANYAAARMEFSLFLEKNAKDFDRNSNEIVDAEFFIVLCDFYINTTRAKVAVERFIANHPSSLKTSILVKEIGSFLYKAGEYQDAIQYIEQRVSILDPEIRFQLAICYLQVGLNTKALSLFELLSNDDNESVAYAASYYSGLLKLNLKQYSAAIFDLKKADEAPFQLAQVPLSDSVWVRIKRQIPTMITQAYYQMGPDKYADLIAYAEPIILNDKRAVEKSDIARLLGDIYFNQGKFSKSAEIYAQYLLINESKRAVFQSNTEGIPLKQAFSLFKSGQYQESEILLSKLINKETLSDSLSQLVHYQIGMSQFHLKNYDAAGTSLEKAILINWDKSLSEDAYFNQLVALENRGSFDVLLSKTKDFLRQYPRSKHLTQLNNIIVHAISESSIQSTGIHQVKEFFTYNNLATEEFKKAYQERAYALAIELLDQPDNLVHVDQIMGLIEEIKAYPINPQLVFLAKVLQGETYGFLAKAYQQKKKGALNKEEEKVHQYYLNQIIQIYTSIHQISIPRNPGRELAIDSSALKFQIKSALLNTLIDLNQQRPVQLALSTYLFHSPLADAATRKKVIEVWKYNSTKEATEYQENNILAQTIGLLDMAYNKGGAQEKENYLWDKIKILEKLRRYDDVSDLYGKFLKEFPNSPNREIATLNQWISLYQKGGRENLVQAIQGFSDILKKNPKTAVNYKRALDFRSQTYEKLSILSQGDDQMSFGRLAIQDKEEQLGSSQGDTIRVSVVNKLKNLYKRLNLEVEWVKKHYQEYGSEEKFWEDCMELYQSKRWDVARITLLEFQKIYPNSSNNNVLLKNLATSSDSLHDYPKAIEFYQQIVNKKDKFKSAEVISAAKRTAELALENNQMNVAISSYQFIKSYTKVSRYQKLANENLVNIYLQSKQLDSLYNLTSTWDDLYEVDEKNEFYQKYLQISEEAQQTELVKKWLQKISINNHLSPVVQQIVIGAEAELKYAQLLFQEKKHIELDELLDKTLIRKIVPTNIRTKKTYFRGLLLYADNLMALDQKDKAMGYYTALAQNMTKENDVRNLAKSRLK</sequence>
<keyword evidence="3" id="KW-1185">Reference proteome</keyword>
<dbReference type="AlphaFoldDB" id="A0A2S2DXP6"/>
<dbReference type="SUPFAM" id="SSF48452">
    <property type="entry name" value="TPR-like"/>
    <property type="match status" value="3"/>
</dbReference>
<feature type="transmembrane region" description="Helical" evidence="1">
    <location>
        <begin position="17"/>
        <end position="36"/>
    </location>
</feature>
<dbReference type="Proteomes" id="UP000245468">
    <property type="component" value="Chromosome"/>
</dbReference>
<evidence type="ECO:0000256" key="1">
    <source>
        <dbReference type="SAM" id="Phobius"/>
    </source>
</evidence>